<evidence type="ECO:0000313" key="2">
    <source>
        <dbReference type="EMBL" id="PJB87677.1"/>
    </source>
</evidence>
<protein>
    <submittedName>
        <fullName evidence="2">Uncharacterized protein</fullName>
    </submittedName>
</protein>
<name>A0A2M8DB88_9BACT</name>
<dbReference type="EMBL" id="PFTH01000208">
    <property type="protein sequence ID" value="PJB87677.1"/>
    <property type="molecule type" value="Genomic_DNA"/>
</dbReference>
<dbReference type="Proteomes" id="UP000229706">
    <property type="component" value="Unassembled WGS sequence"/>
</dbReference>
<keyword evidence="1" id="KW-0472">Membrane</keyword>
<dbReference type="AlphaFoldDB" id="A0A2M8DB88"/>
<keyword evidence="1" id="KW-0812">Transmembrane</keyword>
<gene>
    <name evidence="2" type="ORF">CO083_05745</name>
</gene>
<evidence type="ECO:0000256" key="1">
    <source>
        <dbReference type="SAM" id="Phobius"/>
    </source>
</evidence>
<sequence length="66" mass="7604">MSRLESHRQKNLYQRIYILAALLIIFIIFMYTVGLRLIIDGSLMLSGVNKNTKIIENVSSINNDFS</sequence>
<accession>A0A2M8DB88</accession>
<comment type="caution">
    <text evidence="2">The sequence shown here is derived from an EMBL/GenBank/DDBJ whole genome shotgun (WGS) entry which is preliminary data.</text>
</comment>
<feature type="non-terminal residue" evidence="2">
    <location>
        <position position="66"/>
    </location>
</feature>
<reference evidence="3" key="1">
    <citation type="submission" date="2017-09" db="EMBL/GenBank/DDBJ databases">
        <title>Depth-based differentiation of microbial function through sediment-hosted aquifers and enrichment of novel symbionts in the deep terrestrial subsurface.</title>
        <authorList>
            <person name="Probst A.J."/>
            <person name="Ladd B."/>
            <person name="Jarett J.K."/>
            <person name="Geller-Mcgrath D.E."/>
            <person name="Sieber C.M.K."/>
            <person name="Emerson J.B."/>
            <person name="Anantharaman K."/>
            <person name="Thomas B.C."/>
            <person name="Malmstrom R."/>
            <person name="Stieglmeier M."/>
            <person name="Klingl A."/>
            <person name="Woyke T."/>
            <person name="Ryan C.M."/>
            <person name="Banfield J.F."/>
        </authorList>
    </citation>
    <scope>NUCLEOTIDE SEQUENCE [LARGE SCALE GENOMIC DNA]</scope>
</reference>
<evidence type="ECO:0000313" key="3">
    <source>
        <dbReference type="Proteomes" id="UP000229706"/>
    </source>
</evidence>
<feature type="transmembrane region" description="Helical" evidence="1">
    <location>
        <begin position="16"/>
        <end position="39"/>
    </location>
</feature>
<keyword evidence="1" id="KW-1133">Transmembrane helix</keyword>
<organism evidence="2 3">
    <name type="scientific">Candidatus Roizmanbacteria bacterium CG_4_9_14_0_8_um_filter_34_12</name>
    <dbReference type="NCBI Taxonomy" id="1974840"/>
    <lineage>
        <taxon>Bacteria</taxon>
        <taxon>Candidatus Roizmaniibacteriota</taxon>
    </lineage>
</organism>
<proteinExistence type="predicted"/>